<protein>
    <submittedName>
        <fullName evidence="2">MOSC domain-containing protein</fullName>
    </submittedName>
</protein>
<dbReference type="SUPFAM" id="SSF50800">
    <property type="entry name" value="PK beta-barrel domain-like"/>
    <property type="match status" value="1"/>
</dbReference>
<keyword evidence="3" id="KW-1185">Reference proteome</keyword>
<evidence type="ECO:0000259" key="1">
    <source>
        <dbReference type="PROSITE" id="PS51340"/>
    </source>
</evidence>
<dbReference type="AlphaFoldDB" id="A0A6L8LQF3"/>
<dbReference type="InterPro" id="IPR011037">
    <property type="entry name" value="Pyrv_Knase-like_insert_dom_sf"/>
</dbReference>
<evidence type="ECO:0000313" key="2">
    <source>
        <dbReference type="EMBL" id="MYM57326.1"/>
    </source>
</evidence>
<dbReference type="Pfam" id="PF03473">
    <property type="entry name" value="MOSC"/>
    <property type="match status" value="1"/>
</dbReference>
<evidence type="ECO:0000313" key="3">
    <source>
        <dbReference type="Proteomes" id="UP000479043"/>
    </source>
</evidence>
<reference evidence="2 3" key="1">
    <citation type="submission" date="2020-01" db="EMBL/GenBank/DDBJ databases">
        <authorList>
            <person name="Chen S."/>
        </authorList>
    </citation>
    <scope>NUCLEOTIDE SEQUENCE [LARGE SCALE GENOMIC DNA]</scope>
    <source>
        <strain evidence="2 3">GS-10</strain>
    </source>
</reference>
<organism evidence="2 3">
    <name type="scientific">Thalassovita mangrovi</name>
    <dbReference type="NCBI Taxonomy" id="2692236"/>
    <lineage>
        <taxon>Bacteria</taxon>
        <taxon>Pseudomonadati</taxon>
        <taxon>Pseudomonadota</taxon>
        <taxon>Alphaproteobacteria</taxon>
        <taxon>Rhodobacterales</taxon>
        <taxon>Roseobacteraceae</taxon>
        <taxon>Thalassovita</taxon>
    </lineage>
</organism>
<comment type="caution">
    <text evidence="2">The sequence shown here is derived from an EMBL/GenBank/DDBJ whole genome shotgun (WGS) entry which is preliminary data.</text>
</comment>
<dbReference type="GO" id="GO:0030151">
    <property type="term" value="F:molybdenum ion binding"/>
    <property type="evidence" value="ECO:0007669"/>
    <property type="project" value="InterPro"/>
</dbReference>
<dbReference type="RefSeq" id="WP_160975229.1">
    <property type="nucleotide sequence ID" value="NZ_WWEN01000010.1"/>
</dbReference>
<dbReference type="Gene3D" id="2.40.33.20">
    <property type="entry name" value="PK beta-barrel domain-like"/>
    <property type="match status" value="1"/>
</dbReference>
<sequence>MSHLAHIVRHPIKSVGYEDLQNAPLSEGRVLPFDRHWAVAHEAAELKGQPTEWLAKRNFVRGAAGHPLMAVRARLDEASETVTLSHPDAADITLRPAQDGAALIDWLRPFWPENRPAAAQVVSLEDQAMTDVPEPYVAVLNLASLHDLGQRMGRDLSIHRFRGNLWVDGWAPFEEFDLIGKTIRIGAAELQVEKRITRCQATTVNPETGRSDADTLAALEAAYGHRDLGVYARVVKSGMVAVNDKVEIL</sequence>
<feature type="domain" description="MOSC" evidence="1">
    <location>
        <begin position="104"/>
        <end position="249"/>
    </location>
</feature>
<dbReference type="GO" id="GO:0003824">
    <property type="term" value="F:catalytic activity"/>
    <property type="evidence" value="ECO:0007669"/>
    <property type="project" value="InterPro"/>
</dbReference>
<accession>A0A6L8LQF3</accession>
<proteinExistence type="predicted"/>
<gene>
    <name evidence="2" type="ORF">GR167_18560</name>
</gene>
<dbReference type="InterPro" id="IPR005303">
    <property type="entry name" value="MOCOS_middle"/>
</dbReference>
<dbReference type="EMBL" id="WWEN01000010">
    <property type="protein sequence ID" value="MYM57326.1"/>
    <property type="molecule type" value="Genomic_DNA"/>
</dbReference>
<dbReference type="Proteomes" id="UP000479043">
    <property type="component" value="Unassembled WGS sequence"/>
</dbReference>
<dbReference type="GO" id="GO:0030170">
    <property type="term" value="F:pyridoxal phosphate binding"/>
    <property type="evidence" value="ECO:0007669"/>
    <property type="project" value="InterPro"/>
</dbReference>
<dbReference type="InterPro" id="IPR005302">
    <property type="entry name" value="MoCF_Sase_C"/>
</dbReference>
<dbReference type="PROSITE" id="PS51340">
    <property type="entry name" value="MOSC"/>
    <property type="match status" value="1"/>
</dbReference>
<name>A0A6L8LQF3_9RHOB</name>
<dbReference type="Pfam" id="PF03476">
    <property type="entry name" value="MOSC_N"/>
    <property type="match status" value="1"/>
</dbReference>